<protein>
    <recommendedName>
        <fullName evidence="3">Reverse transcriptase domain-containing protein</fullName>
    </recommendedName>
</protein>
<dbReference type="OrthoDB" id="946355at2759"/>
<proteinExistence type="predicted"/>
<dbReference type="EMBL" id="JAIQCV010000009">
    <property type="protein sequence ID" value="KAH1064321.1"/>
    <property type="molecule type" value="Genomic_DNA"/>
</dbReference>
<name>A0A9D3UXS8_9ROSI</name>
<comment type="caution">
    <text evidence="1">The sequence shown here is derived from an EMBL/GenBank/DDBJ whole genome shotgun (WGS) entry which is preliminary data.</text>
</comment>
<accession>A0A9D3UXS8</accession>
<evidence type="ECO:0000313" key="2">
    <source>
        <dbReference type="Proteomes" id="UP000828251"/>
    </source>
</evidence>
<evidence type="ECO:0008006" key="3">
    <source>
        <dbReference type="Google" id="ProtNLM"/>
    </source>
</evidence>
<gene>
    <name evidence="1" type="ORF">J1N35_029308</name>
</gene>
<reference evidence="1 2" key="1">
    <citation type="journal article" date="2021" name="Plant Biotechnol. J.">
        <title>Multi-omics assisted identification of the key and species-specific regulatory components of drought-tolerant mechanisms in Gossypium stocksii.</title>
        <authorList>
            <person name="Yu D."/>
            <person name="Ke L."/>
            <person name="Zhang D."/>
            <person name="Wu Y."/>
            <person name="Sun Y."/>
            <person name="Mei J."/>
            <person name="Sun J."/>
            <person name="Sun Y."/>
        </authorList>
    </citation>
    <scope>NUCLEOTIDE SEQUENCE [LARGE SCALE GENOMIC DNA]</scope>
    <source>
        <strain evidence="2">cv. E1</strain>
        <tissue evidence="1">Leaf</tissue>
    </source>
</reference>
<sequence>MESFIGWANFHSFLGFPLSVSNSHNASLATPFTEGEFKAAVTKMHLDKAPGLDGINPAFFQQCWFIVSTHVFSQFSSWFTQGQFPPGFNYTLLLLIPKKDRPNRM</sequence>
<dbReference type="Proteomes" id="UP000828251">
    <property type="component" value="Unassembled WGS sequence"/>
</dbReference>
<keyword evidence="2" id="KW-1185">Reference proteome</keyword>
<organism evidence="1 2">
    <name type="scientific">Gossypium stocksii</name>
    <dbReference type="NCBI Taxonomy" id="47602"/>
    <lineage>
        <taxon>Eukaryota</taxon>
        <taxon>Viridiplantae</taxon>
        <taxon>Streptophyta</taxon>
        <taxon>Embryophyta</taxon>
        <taxon>Tracheophyta</taxon>
        <taxon>Spermatophyta</taxon>
        <taxon>Magnoliopsida</taxon>
        <taxon>eudicotyledons</taxon>
        <taxon>Gunneridae</taxon>
        <taxon>Pentapetalae</taxon>
        <taxon>rosids</taxon>
        <taxon>malvids</taxon>
        <taxon>Malvales</taxon>
        <taxon>Malvaceae</taxon>
        <taxon>Malvoideae</taxon>
        <taxon>Gossypium</taxon>
    </lineage>
</organism>
<dbReference type="AlphaFoldDB" id="A0A9D3UXS8"/>
<evidence type="ECO:0000313" key="1">
    <source>
        <dbReference type="EMBL" id="KAH1064321.1"/>
    </source>
</evidence>